<dbReference type="GO" id="GO:0015341">
    <property type="term" value="F:zinc efflux antiporter activity"/>
    <property type="evidence" value="ECO:0007669"/>
    <property type="project" value="TreeGrafter"/>
</dbReference>
<dbReference type="InterPro" id="IPR050291">
    <property type="entry name" value="CDF_Transporter"/>
</dbReference>
<dbReference type="PANTHER" id="PTHR43840:SF15">
    <property type="entry name" value="MITOCHONDRIAL METAL TRANSPORTER 1-RELATED"/>
    <property type="match status" value="1"/>
</dbReference>
<feature type="transmembrane region" description="Helical" evidence="6">
    <location>
        <begin position="44"/>
        <end position="62"/>
    </location>
</feature>
<keyword evidence="4 6" id="KW-1133">Transmembrane helix</keyword>
<evidence type="ECO:0000256" key="3">
    <source>
        <dbReference type="ARBA" id="ARBA00022692"/>
    </source>
</evidence>
<dbReference type="InterPro" id="IPR058533">
    <property type="entry name" value="Cation_efflux_TM"/>
</dbReference>
<comment type="subcellular location">
    <subcellularLocation>
        <location evidence="1">Membrane</location>
        <topology evidence="1">Multi-pass membrane protein</topology>
    </subcellularLocation>
</comment>
<evidence type="ECO:0000313" key="9">
    <source>
        <dbReference type="Proteomes" id="UP000590749"/>
    </source>
</evidence>
<keyword evidence="9" id="KW-1185">Reference proteome</keyword>
<feature type="domain" description="Cation efflux protein transmembrane" evidence="7">
    <location>
        <begin position="19"/>
        <end position="218"/>
    </location>
</feature>
<accession>A0A7W5FJ13</accession>
<proteinExistence type="predicted"/>
<evidence type="ECO:0000313" key="8">
    <source>
        <dbReference type="EMBL" id="MBB3100241.1"/>
    </source>
</evidence>
<evidence type="ECO:0000259" key="7">
    <source>
        <dbReference type="Pfam" id="PF01545"/>
    </source>
</evidence>
<evidence type="ECO:0000256" key="6">
    <source>
        <dbReference type="SAM" id="Phobius"/>
    </source>
</evidence>
<feature type="transmembrane region" description="Helical" evidence="6">
    <location>
        <begin position="83"/>
        <end position="104"/>
    </location>
</feature>
<feature type="transmembrane region" description="Helical" evidence="6">
    <location>
        <begin position="157"/>
        <end position="177"/>
    </location>
</feature>
<dbReference type="Pfam" id="PF01545">
    <property type="entry name" value="Cation_efflux"/>
    <property type="match status" value="1"/>
</dbReference>
<evidence type="ECO:0000256" key="2">
    <source>
        <dbReference type="ARBA" id="ARBA00022448"/>
    </source>
</evidence>
<dbReference type="InterPro" id="IPR027469">
    <property type="entry name" value="Cation_efflux_TMD_sf"/>
</dbReference>
<dbReference type="SUPFAM" id="SSF161111">
    <property type="entry name" value="Cation efflux protein transmembrane domain-like"/>
    <property type="match status" value="1"/>
</dbReference>
<evidence type="ECO:0000256" key="5">
    <source>
        <dbReference type="ARBA" id="ARBA00023136"/>
    </source>
</evidence>
<dbReference type="PANTHER" id="PTHR43840">
    <property type="entry name" value="MITOCHONDRIAL METAL TRANSPORTER 1-RELATED"/>
    <property type="match status" value="1"/>
</dbReference>
<feature type="transmembrane region" description="Helical" evidence="6">
    <location>
        <begin position="20"/>
        <end position="38"/>
    </location>
</feature>
<keyword evidence="2" id="KW-0813">Transport</keyword>
<name>A0A7W5FJ13_9ACTN</name>
<dbReference type="EMBL" id="JACHXF010000024">
    <property type="protein sequence ID" value="MBB3100241.1"/>
    <property type="molecule type" value="Genomic_DNA"/>
</dbReference>
<keyword evidence="3 6" id="KW-0812">Transmembrane</keyword>
<feature type="transmembrane region" description="Helical" evidence="6">
    <location>
        <begin position="124"/>
        <end position="141"/>
    </location>
</feature>
<dbReference type="GO" id="GO:0015093">
    <property type="term" value="F:ferrous iron transmembrane transporter activity"/>
    <property type="evidence" value="ECO:0007669"/>
    <property type="project" value="TreeGrafter"/>
</dbReference>
<protein>
    <submittedName>
        <fullName evidence="8">Putative Co/Zn/Cd cation transporter (Cation efflux family)</fullName>
    </submittedName>
</protein>
<dbReference type="GO" id="GO:0006882">
    <property type="term" value="P:intracellular zinc ion homeostasis"/>
    <property type="evidence" value="ECO:0007669"/>
    <property type="project" value="TreeGrafter"/>
</dbReference>
<comment type="caution">
    <text evidence="8">The sequence shown here is derived from an EMBL/GenBank/DDBJ whole genome shotgun (WGS) entry which is preliminary data.</text>
</comment>
<evidence type="ECO:0000256" key="4">
    <source>
        <dbReference type="ARBA" id="ARBA00022989"/>
    </source>
</evidence>
<gene>
    <name evidence="8" type="ORF">FHR83_007963</name>
</gene>
<evidence type="ECO:0000256" key="1">
    <source>
        <dbReference type="ARBA" id="ARBA00004141"/>
    </source>
</evidence>
<dbReference type="Gene3D" id="1.20.1510.10">
    <property type="entry name" value="Cation efflux protein transmembrane domain"/>
    <property type="match status" value="1"/>
</dbReference>
<sequence length="307" mass="32809">MGMSGRPDAHLPRERSALRLSLVASAVLAVLGVGWGMAAGSQAILLDGVYTLIGMALTSLSLRAARLMDAGPTPRYPFGRESLAPLVVGMQGLVLLGTCVYAALDATRVILDGGVEQVSPGSMAAYGLLTAVAALAVHRYLRRSDPASDLLDAEARQWWAGALLSLVVLTGSVLALLFSDRLGSGPQRYLDPVLVLAACLLLVPQPVRMIRTMAVELLEGAADQPVQQAVSDRVDRVGAQFGLGQPALRVGKIGRKLYVEADFIVEAGCWDIADEDRVRREIASQLTDLPYDVWLNVELTTDPTRLR</sequence>
<reference evidence="8 9" key="1">
    <citation type="submission" date="2020-08" db="EMBL/GenBank/DDBJ databases">
        <title>Genomic Encyclopedia of Type Strains, Phase III (KMG-III): the genomes of soil and plant-associated and newly described type strains.</title>
        <authorList>
            <person name="Whitman W."/>
        </authorList>
    </citation>
    <scope>NUCLEOTIDE SEQUENCE [LARGE SCALE GENOMIC DNA]</scope>
    <source>
        <strain evidence="8 9">CECT 3287</strain>
    </source>
</reference>
<keyword evidence="5 6" id="KW-0472">Membrane</keyword>
<dbReference type="Proteomes" id="UP000590749">
    <property type="component" value="Unassembled WGS sequence"/>
</dbReference>
<organism evidence="8 9">
    <name type="scientific">Actinoplanes campanulatus</name>
    <dbReference type="NCBI Taxonomy" id="113559"/>
    <lineage>
        <taxon>Bacteria</taxon>
        <taxon>Bacillati</taxon>
        <taxon>Actinomycetota</taxon>
        <taxon>Actinomycetes</taxon>
        <taxon>Micromonosporales</taxon>
        <taxon>Micromonosporaceae</taxon>
        <taxon>Actinoplanes</taxon>
    </lineage>
</organism>
<dbReference type="GO" id="GO:0015086">
    <property type="term" value="F:cadmium ion transmembrane transporter activity"/>
    <property type="evidence" value="ECO:0007669"/>
    <property type="project" value="TreeGrafter"/>
</dbReference>
<dbReference type="RefSeq" id="WP_203834057.1">
    <property type="nucleotide sequence ID" value="NZ_BMPW01000025.1"/>
</dbReference>
<dbReference type="AlphaFoldDB" id="A0A7W5FJ13"/>
<dbReference type="GO" id="GO:0005886">
    <property type="term" value="C:plasma membrane"/>
    <property type="evidence" value="ECO:0007669"/>
    <property type="project" value="TreeGrafter"/>
</dbReference>